<accession>X1U5P8</accession>
<evidence type="ECO:0008006" key="2">
    <source>
        <dbReference type="Google" id="ProtNLM"/>
    </source>
</evidence>
<proteinExistence type="predicted"/>
<dbReference type="EMBL" id="BARW01022396">
    <property type="protein sequence ID" value="GAI98946.1"/>
    <property type="molecule type" value="Genomic_DNA"/>
</dbReference>
<gene>
    <name evidence="1" type="ORF">S12H4_37391</name>
</gene>
<dbReference type="PANTHER" id="PTHR43106">
    <property type="entry name" value="DEHYDROGENASE-RELATED"/>
    <property type="match status" value="1"/>
</dbReference>
<sequence length="84" mass="8949">VMENILDSLEQLNKLLPGIAEGSTLLYAPEIKFYSLKIKVDQNMRTSIPFVYAIGDGAGITRGIVGAAVTGLIAGEDIIKTSKP</sequence>
<dbReference type="SUPFAM" id="SSF51905">
    <property type="entry name" value="FAD/NAD(P)-binding domain"/>
    <property type="match status" value="1"/>
</dbReference>
<dbReference type="Gene3D" id="3.50.50.60">
    <property type="entry name" value="FAD/NAD(P)-binding domain"/>
    <property type="match status" value="1"/>
</dbReference>
<name>X1U5P8_9ZZZZ</name>
<comment type="caution">
    <text evidence="1">The sequence shown here is derived from an EMBL/GenBank/DDBJ whole genome shotgun (WGS) entry which is preliminary data.</text>
</comment>
<organism evidence="1">
    <name type="scientific">marine sediment metagenome</name>
    <dbReference type="NCBI Taxonomy" id="412755"/>
    <lineage>
        <taxon>unclassified sequences</taxon>
        <taxon>metagenomes</taxon>
        <taxon>ecological metagenomes</taxon>
    </lineage>
</organism>
<dbReference type="InterPro" id="IPR036188">
    <property type="entry name" value="FAD/NAD-bd_sf"/>
</dbReference>
<dbReference type="AlphaFoldDB" id="X1U5P8"/>
<protein>
    <recommendedName>
        <fullName evidence="2">MnmG N-terminal domain-containing protein</fullName>
    </recommendedName>
</protein>
<feature type="non-terminal residue" evidence="1">
    <location>
        <position position="1"/>
    </location>
</feature>
<evidence type="ECO:0000313" key="1">
    <source>
        <dbReference type="EMBL" id="GAI98946.1"/>
    </source>
</evidence>
<reference evidence="1" key="1">
    <citation type="journal article" date="2014" name="Front. Microbiol.">
        <title>High frequency of phylogenetically diverse reductive dehalogenase-homologous genes in deep subseafloor sedimentary metagenomes.</title>
        <authorList>
            <person name="Kawai M."/>
            <person name="Futagami T."/>
            <person name="Toyoda A."/>
            <person name="Takaki Y."/>
            <person name="Nishi S."/>
            <person name="Hori S."/>
            <person name="Arai W."/>
            <person name="Tsubouchi T."/>
            <person name="Morono Y."/>
            <person name="Uchiyama I."/>
            <person name="Ito T."/>
            <person name="Fujiyama A."/>
            <person name="Inagaki F."/>
            <person name="Takami H."/>
        </authorList>
    </citation>
    <scope>NUCLEOTIDE SEQUENCE</scope>
    <source>
        <strain evidence="1">Expedition CK06-06</strain>
    </source>
</reference>
<dbReference type="PANTHER" id="PTHR43106:SF1">
    <property type="entry name" value="DEHYDROGENASE-RELATED"/>
    <property type="match status" value="1"/>
</dbReference>